<evidence type="ECO:0000256" key="1">
    <source>
        <dbReference type="ARBA" id="ARBA00022614"/>
    </source>
</evidence>
<dbReference type="Proteomes" id="UP001168821">
    <property type="component" value="Unassembled WGS sequence"/>
</dbReference>
<dbReference type="EMBL" id="JALNTZ010000007">
    <property type="protein sequence ID" value="KAJ3645323.1"/>
    <property type="molecule type" value="Genomic_DNA"/>
</dbReference>
<evidence type="ECO:0000313" key="5">
    <source>
        <dbReference type="Proteomes" id="UP001168821"/>
    </source>
</evidence>
<dbReference type="InterPro" id="IPR003591">
    <property type="entry name" value="Leu-rich_rpt_typical-subtyp"/>
</dbReference>
<dbReference type="InterPro" id="IPR026906">
    <property type="entry name" value="LRR_5"/>
</dbReference>
<keyword evidence="1" id="KW-0433">Leucine-rich repeat</keyword>
<keyword evidence="5" id="KW-1185">Reference proteome</keyword>
<proteinExistence type="predicted"/>
<dbReference type="AlphaFoldDB" id="A0AA38M6X3"/>
<evidence type="ECO:0000313" key="4">
    <source>
        <dbReference type="EMBL" id="KAJ3645323.1"/>
    </source>
</evidence>
<keyword evidence="2" id="KW-0732">Signal</keyword>
<dbReference type="PANTHER" id="PTHR24373">
    <property type="entry name" value="SLIT RELATED LEUCINE-RICH REPEAT NEURONAL PROTEIN"/>
    <property type="match status" value="1"/>
</dbReference>
<protein>
    <submittedName>
        <fullName evidence="4">Uncharacterized protein</fullName>
    </submittedName>
</protein>
<name>A0AA38M6X3_9CUCU</name>
<dbReference type="InterPro" id="IPR050328">
    <property type="entry name" value="Dev_Immune_Receptor"/>
</dbReference>
<evidence type="ECO:0000256" key="2">
    <source>
        <dbReference type="ARBA" id="ARBA00022729"/>
    </source>
</evidence>
<organism evidence="4 5">
    <name type="scientific">Zophobas morio</name>
    <dbReference type="NCBI Taxonomy" id="2755281"/>
    <lineage>
        <taxon>Eukaryota</taxon>
        <taxon>Metazoa</taxon>
        <taxon>Ecdysozoa</taxon>
        <taxon>Arthropoda</taxon>
        <taxon>Hexapoda</taxon>
        <taxon>Insecta</taxon>
        <taxon>Pterygota</taxon>
        <taxon>Neoptera</taxon>
        <taxon>Endopterygota</taxon>
        <taxon>Coleoptera</taxon>
        <taxon>Polyphaga</taxon>
        <taxon>Cucujiformia</taxon>
        <taxon>Tenebrionidae</taxon>
        <taxon>Zophobas</taxon>
    </lineage>
</organism>
<dbReference type="InterPro" id="IPR032675">
    <property type="entry name" value="LRR_dom_sf"/>
</dbReference>
<dbReference type="PROSITE" id="PS51450">
    <property type="entry name" value="LRR"/>
    <property type="match status" value="1"/>
</dbReference>
<dbReference type="PANTHER" id="PTHR24373:SF275">
    <property type="entry name" value="TIR DOMAIN-CONTAINING PROTEIN"/>
    <property type="match status" value="1"/>
</dbReference>
<dbReference type="Pfam" id="PF13306">
    <property type="entry name" value="LRR_5"/>
    <property type="match status" value="2"/>
</dbReference>
<dbReference type="SMART" id="SM00369">
    <property type="entry name" value="LRR_TYP"/>
    <property type="match status" value="3"/>
</dbReference>
<accession>A0AA38M6X3</accession>
<dbReference type="Gene3D" id="3.80.10.10">
    <property type="entry name" value="Ribonuclease Inhibitor"/>
    <property type="match status" value="2"/>
</dbReference>
<dbReference type="InterPro" id="IPR001611">
    <property type="entry name" value="Leu-rich_rpt"/>
</dbReference>
<reference evidence="4" key="1">
    <citation type="journal article" date="2023" name="G3 (Bethesda)">
        <title>Whole genome assemblies of Zophobas morio and Tenebrio molitor.</title>
        <authorList>
            <person name="Kaur S."/>
            <person name="Stinson S.A."/>
            <person name="diCenzo G.C."/>
        </authorList>
    </citation>
    <scope>NUCLEOTIDE SEQUENCE</scope>
    <source>
        <strain evidence="4">QUZm001</strain>
    </source>
</reference>
<gene>
    <name evidence="4" type="ORF">Zmor_022989</name>
</gene>
<sequence length="311" mass="35929">MFSMATLNSLFWKYSLYQILITTLLVFRATAVNCLIKYELKAITPENEAIIHKEEVITNQVNAFSITLLNDVTVLHKSMLLITSELLYLQLDGHNIEEIETGAFDNQNITELISLNNNKLTAIVSGTFRNMEVRAIDLNHNEITHVEENAITDMPNLIQIILCRNKIVKFHGNSFVNTPQMLIVYLQHNELGELGEKSFSFFKKKEAGFVELQYNKIEKIHPKIFEESRIWYLDLSHNKLNEVPEEMFIESLVELKLNNNTLEDLPSSFFQKKNLKVLDISDNPLKCGTLQKLKKFARENSLAIKYDNKNC</sequence>
<keyword evidence="3" id="KW-0677">Repeat</keyword>
<dbReference type="SUPFAM" id="SSF52058">
    <property type="entry name" value="L domain-like"/>
    <property type="match status" value="1"/>
</dbReference>
<comment type="caution">
    <text evidence="4">The sequence shown here is derived from an EMBL/GenBank/DDBJ whole genome shotgun (WGS) entry which is preliminary data.</text>
</comment>
<dbReference type="Pfam" id="PF13855">
    <property type="entry name" value="LRR_8"/>
    <property type="match status" value="1"/>
</dbReference>
<evidence type="ECO:0000256" key="3">
    <source>
        <dbReference type="ARBA" id="ARBA00022737"/>
    </source>
</evidence>